<sequence>MVPMARGADFNDITSEVPLFRALGEGLQFLGRRDTAAKSGQTRPKDIGHQHQRVVLTDRAVLTGGLANFTCRSHQFGVGVTHFVFRQATLFVFRNEVLTRESVIDLAASAARGTAEGS</sequence>
<dbReference type="EMBL" id="CAEZUO010000041">
    <property type="protein sequence ID" value="CAB4606650.1"/>
    <property type="molecule type" value="Genomic_DNA"/>
</dbReference>
<gene>
    <name evidence="1" type="ORF">UFOPK1827_01004</name>
    <name evidence="2" type="ORF">UFOPK3708_00378</name>
</gene>
<evidence type="ECO:0000313" key="2">
    <source>
        <dbReference type="EMBL" id="CAB4923174.1"/>
    </source>
</evidence>
<dbReference type="EMBL" id="CAFBNA010000012">
    <property type="protein sequence ID" value="CAB4923174.1"/>
    <property type="molecule type" value="Genomic_DNA"/>
</dbReference>
<protein>
    <submittedName>
        <fullName evidence="1">Unannotated protein</fullName>
    </submittedName>
</protein>
<reference evidence="1" key="1">
    <citation type="submission" date="2020-05" db="EMBL/GenBank/DDBJ databases">
        <authorList>
            <person name="Chiriac C."/>
            <person name="Salcher M."/>
            <person name="Ghai R."/>
            <person name="Kavagutti S V."/>
        </authorList>
    </citation>
    <scope>NUCLEOTIDE SEQUENCE</scope>
</reference>
<proteinExistence type="predicted"/>
<accession>A0A6J6H1U3</accession>
<dbReference type="AlphaFoldDB" id="A0A6J6H1U3"/>
<organism evidence="1">
    <name type="scientific">freshwater metagenome</name>
    <dbReference type="NCBI Taxonomy" id="449393"/>
    <lineage>
        <taxon>unclassified sequences</taxon>
        <taxon>metagenomes</taxon>
        <taxon>ecological metagenomes</taxon>
    </lineage>
</organism>
<name>A0A6J6H1U3_9ZZZZ</name>
<evidence type="ECO:0000313" key="1">
    <source>
        <dbReference type="EMBL" id="CAB4606650.1"/>
    </source>
</evidence>